<dbReference type="SUPFAM" id="SSF81301">
    <property type="entry name" value="Nucleotidyltransferase"/>
    <property type="match status" value="1"/>
</dbReference>
<dbReference type="PANTHER" id="PTHR33933">
    <property type="entry name" value="NUCLEOTIDYLTRANSFERASE"/>
    <property type="match status" value="1"/>
</dbReference>
<dbReference type="EMBL" id="DRUB01000022">
    <property type="protein sequence ID" value="HHR95407.1"/>
    <property type="molecule type" value="Genomic_DNA"/>
</dbReference>
<comment type="caution">
    <text evidence="2">The sequence shown here is derived from an EMBL/GenBank/DDBJ whole genome shotgun (WGS) entry which is preliminary data.</text>
</comment>
<name>A0A7C5UVF7_9CREN</name>
<keyword evidence="2" id="KW-0808">Transferase</keyword>
<dbReference type="InterPro" id="IPR043519">
    <property type="entry name" value="NT_sf"/>
</dbReference>
<dbReference type="AlphaFoldDB" id="A0A7C5UVF7"/>
<reference evidence="2" key="1">
    <citation type="journal article" date="2020" name="mSystems">
        <title>Genome- and Community-Level Interaction Insights into Carbon Utilization and Element Cycling Functions of Hydrothermarchaeota in Hydrothermal Sediment.</title>
        <authorList>
            <person name="Zhou Z."/>
            <person name="Liu Y."/>
            <person name="Xu W."/>
            <person name="Pan J."/>
            <person name="Luo Z.H."/>
            <person name="Li M."/>
        </authorList>
    </citation>
    <scope>NUCLEOTIDE SEQUENCE [LARGE SCALE GENOMIC DNA]</scope>
    <source>
        <strain evidence="2">SpSt-1</strain>
    </source>
</reference>
<sequence length="175" mass="20211">MGSLPGYRVGAEYLSEPYRTLVQSLCKALEGVLGDRLISLVVFGSVARGEARRDSDIDLLIVAQDLPRSRFRRQELFEKAESVLEPLVEELWSRGYHVDFSPIILDVEEAKRHRPIYLDMVIDAVIVFDREGFFKKILDEIATKLRALGAERKRLGKLWYWVLKKEYKLGEVIEI</sequence>
<dbReference type="InterPro" id="IPR052548">
    <property type="entry name" value="Type_VII_TA_antitoxin"/>
</dbReference>
<accession>A0A7C5UVF7</accession>
<evidence type="ECO:0000313" key="2">
    <source>
        <dbReference type="EMBL" id="HHR95407.1"/>
    </source>
</evidence>
<dbReference type="CDD" id="cd05403">
    <property type="entry name" value="NT_KNTase_like"/>
    <property type="match status" value="1"/>
</dbReference>
<proteinExistence type="predicted"/>
<gene>
    <name evidence="2" type="ORF">ENL47_00900</name>
</gene>
<evidence type="ECO:0000259" key="1">
    <source>
        <dbReference type="Pfam" id="PF01909"/>
    </source>
</evidence>
<dbReference type="InterPro" id="IPR002934">
    <property type="entry name" value="Polymerase_NTP_transf_dom"/>
</dbReference>
<feature type="domain" description="Polymerase nucleotidyl transferase" evidence="1">
    <location>
        <begin position="37"/>
        <end position="88"/>
    </location>
</feature>
<protein>
    <submittedName>
        <fullName evidence="2">Nucleotidyltransferase domain-containing protein</fullName>
    </submittedName>
</protein>
<dbReference type="Gene3D" id="3.30.460.10">
    <property type="entry name" value="Beta Polymerase, domain 2"/>
    <property type="match status" value="1"/>
</dbReference>
<dbReference type="PANTHER" id="PTHR33933:SF1">
    <property type="entry name" value="PROTEIN ADENYLYLTRANSFERASE MNTA-RELATED"/>
    <property type="match status" value="1"/>
</dbReference>
<dbReference type="Pfam" id="PF01909">
    <property type="entry name" value="NTP_transf_2"/>
    <property type="match status" value="1"/>
</dbReference>
<organism evidence="2">
    <name type="scientific">Ignisphaera aggregans</name>
    <dbReference type="NCBI Taxonomy" id="334771"/>
    <lineage>
        <taxon>Archaea</taxon>
        <taxon>Thermoproteota</taxon>
        <taxon>Thermoprotei</taxon>
        <taxon>Desulfurococcales</taxon>
        <taxon>Desulfurococcaceae</taxon>
        <taxon>Ignisphaera</taxon>
    </lineage>
</organism>
<dbReference type="GO" id="GO:0016779">
    <property type="term" value="F:nucleotidyltransferase activity"/>
    <property type="evidence" value="ECO:0007669"/>
    <property type="project" value="InterPro"/>
</dbReference>